<dbReference type="KEGG" id="spu:100891246"/>
<reference evidence="4" key="1">
    <citation type="submission" date="2015-02" db="EMBL/GenBank/DDBJ databases">
        <title>Genome sequencing for Strongylocentrotus purpuratus.</title>
        <authorList>
            <person name="Murali S."/>
            <person name="Liu Y."/>
            <person name="Vee V."/>
            <person name="English A."/>
            <person name="Wang M."/>
            <person name="Skinner E."/>
            <person name="Han Y."/>
            <person name="Muzny D.M."/>
            <person name="Worley K.C."/>
            <person name="Gibbs R.A."/>
        </authorList>
    </citation>
    <scope>NUCLEOTIDE SEQUENCE</scope>
</reference>
<organism evidence="3 4">
    <name type="scientific">Strongylocentrotus purpuratus</name>
    <name type="common">Purple sea urchin</name>
    <dbReference type="NCBI Taxonomy" id="7668"/>
    <lineage>
        <taxon>Eukaryota</taxon>
        <taxon>Metazoa</taxon>
        <taxon>Echinodermata</taxon>
        <taxon>Eleutherozoa</taxon>
        <taxon>Echinozoa</taxon>
        <taxon>Echinoidea</taxon>
        <taxon>Euechinoidea</taxon>
        <taxon>Echinacea</taxon>
        <taxon>Camarodonta</taxon>
        <taxon>Echinidea</taxon>
        <taxon>Strongylocentrotidae</taxon>
        <taxon>Strongylocentrotus</taxon>
    </lineage>
</organism>
<dbReference type="EnsemblMetazoa" id="XM_003728254">
    <property type="protein sequence ID" value="XP_003728302"/>
    <property type="gene ID" value="LOC100891246"/>
</dbReference>
<feature type="compositionally biased region" description="Low complexity" evidence="1">
    <location>
        <begin position="46"/>
        <end position="58"/>
    </location>
</feature>
<sequence length="235" mass="26083">MERHSAILWVILNLMLVHFSHCKTKTSANDLDHHNDGTAIGLDLEPPLQSMSSPSSLQGNQFNEESEIIQGAKDKLLRSILRSTVVEVSRYLRVIDAASNHDLSSADETTVDAYAPSKAAVLGSGLYTDQDGADVGSLLKRSQPAPLRKRQLNALERAVIRQEILRRLEESKNPMEMPIGLRFRRVDGTGGLSSHYPFVPFVDSFFPTSHRLGYGPSALATRHSSWNTFLNTLPY</sequence>
<evidence type="ECO:0000313" key="3">
    <source>
        <dbReference type="EnsemblMetazoa" id="XP_003728302"/>
    </source>
</evidence>
<keyword evidence="4" id="KW-1185">Reference proteome</keyword>
<protein>
    <submittedName>
        <fullName evidence="3">Uncharacterized protein</fullName>
    </submittedName>
</protein>
<evidence type="ECO:0000256" key="2">
    <source>
        <dbReference type="SAM" id="SignalP"/>
    </source>
</evidence>
<dbReference type="AlphaFoldDB" id="A0A7M7GHY1"/>
<keyword evidence="2" id="KW-0732">Signal</keyword>
<dbReference type="InParanoid" id="A0A7M7GHY1"/>
<accession>A0A7M7GHY1</accession>
<dbReference type="RefSeq" id="XP_003728302.2">
    <property type="nucleotide sequence ID" value="XM_003728254.3"/>
</dbReference>
<feature type="signal peptide" evidence="2">
    <location>
        <begin position="1"/>
        <end position="22"/>
    </location>
</feature>
<dbReference type="OMA" id="ILWATIS"/>
<evidence type="ECO:0000256" key="1">
    <source>
        <dbReference type="SAM" id="MobiDB-lite"/>
    </source>
</evidence>
<dbReference type="GeneID" id="100891246"/>
<feature type="chain" id="PRO_5029806003" evidence="2">
    <location>
        <begin position="23"/>
        <end position="235"/>
    </location>
</feature>
<feature type="region of interest" description="Disordered" evidence="1">
    <location>
        <begin position="38"/>
        <end position="62"/>
    </location>
</feature>
<reference evidence="3" key="2">
    <citation type="submission" date="2021-01" db="UniProtKB">
        <authorList>
            <consortium name="EnsemblMetazoa"/>
        </authorList>
    </citation>
    <scope>IDENTIFICATION</scope>
</reference>
<dbReference type="Proteomes" id="UP000007110">
    <property type="component" value="Unassembled WGS sequence"/>
</dbReference>
<evidence type="ECO:0000313" key="4">
    <source>
        <dbReference type="Proteomes" id="UP000007110"/>
    </source>
</evidence>
<dbReference type="OrthoDB" id="10415596at2759"/>
<name>A0A7M7GHY1_STRPU</name>
<proteinExistence type="predicted"/>